<comment type="similarity">
    <text evidence="12">Belongs to the protein kinase superfamily. Ser/Thr protein kinase family. GCN2 subfamily.</text>
</comment>
<organism evidence="17 21">
    <name type="scientific">Phytophthora cactorum</name>
    <dbReference type="NCBI Taxonomy" id="29920"/>
    <lineage>
        <taxon>Eukaryota</taxon>
        <taxon>Sar</taxon>
        <taxon>Stramenopiles</taxon>
        <taxon>Oomycota</taxon>
        <taxon>Peronosporomycetes</taxon>
        <taxon>Peronosporales</taxon>
        <taxon>Peronosporaceae</taxon>
        <taxon>Phytophthora</taxon>
    </lineage>
</organism>
<evidence type="ECO:0000256" key="1">
    <source>
        <dbReference type="ARBA" id="ARBA00004229"/>
    </source>
</evidence>
<feature type="domain" description="Protein kinase" evidence="15">
    <location>
        <begin position="191"/>
        <end position="450"/>
    </location>
</feature>
<dbReference type="SUPFAM" id="SSF56112">
    <property type="entry name" value="Protein kinase-like (PK-like)"/>
    <property type="match status" value="1"/>
</dbReference>
<reference evidence="17" key="1">
    <citation type="submission" date="2018-10" db="EMBL/GenBank/DDBJ databases">
        <title>Effector identification in a new, highly contiguous assembly of the strawberry crown rot pathogen Phytophthora cactorum.</title>
        <authorList>
            <person name="Armitage A.D."/>
            <person name="Nellist C.F."/>
            <person name="Bates H."/>
            <person name="Vickerstaff R.J."/>
            <person name="Harrison R.J."/>
        </authorList>
    </citation>
    <scope>NUCLEOTIDE SEQUENCE</scope>
    <source>
        <strain evidence="16">15-7</strain>
        <strain evidence="17">4032</strain>
        <strain evidence="18">4040</strain>
        <strain evidence="19">P415</strain>
        <strain evidence="20">P421</strain>
    </source>
</reference>
<evidence type="ECO:0000256" key="5">
    <source>
        <dbReference type="ARBA" id="ARBA00022679"/>
    </source>
</evidence>
<dbReference type="Proteomes" id="UP000736787">
    <property type="component" value="Unassembled WGS sequence"/>
</dbReference>
<keyword evidence="11" id="KW-0687">Ribonucleoprotein</keyword>
<evidence type="ECO:0000313" key="18">
    <source>
        <dbReference type="EMBL" id="KAG2955861.1"/>
    </source>
</evidence>
<dbReference type="InterPro" id="IPR041988">
    <property type="entry name" value="Ribosomal_uL24_KOW"/>
</dbReference>
<name>A0A8T1DUC9_9STRA</name>
<dbReference type="EMBL" id="RCMV01000047">
    <property type="protein sequence ID" value="KAG3226894.1"/>
    <property type="molecule type" value="Genomic_DNA"/>
</dbReference>
<dbReference type="Gene3D" id="1.10.510.10">
    <property type="entry name" value="Transferase(Phosphotransferase) domain 1"/>
    <property type="match status" value="1"/>
</dbReference>
<keyword evidence="10" id="KW-0652">Protein synthesis inhibitor</keyword>
<feature type="region of interest" description="Disordered" evidence="14">
    <location>
        <begin position="523"/>
        <end position="542"/>
    </location>
</feature>
<protein>
    <recommendedName>
        <fullName evidence="15">Protein kinase domain-containing protein</fullName>
    </recommendedName>
</protein>
<dbReference type="InterPro" id="IPR000719">
    <property type="entry name" value="Prot_kinase_dom"/>
</dbReference>
<dbReference type="GO" id="GO:0006412">
    <property type="term" value="P:translation"/>
    <property type="evidence" value="ECO:0007669"/>
    <property type="project" value="InterPro"/>
</dbReference>
<dbReference type="AlphaFoldDB" id="A0A8T1DUC9"/>
<feature type="compositionally biased region" description="Basic residues" evidence="14">
    <location>
        <begin position="120"/>
        <end position="131"/>
    </location>
</feature>
<dbReference type="Proteomes" id="UP000774804">
    <property type="component" value="Unassembled WGS sequence"/>
</dbReference>
<dbReference type="Proteomes" id="UP000760860">
    <property type="component" value="Unassembled WGS sequence"/>
</dbReference>
<dbReference type="EMBL" id="RCMG01000005">
    <property type="protein sequence ID" value="KAG2869070.1"/>
    <property type="molecule type" value="Genomic_DNA"/>
</dbReference>
<evidence type="ECO:0000313" key="16">
    <source>
        <dbReference type="EMBL" id="KAG2869070.1"/>
    </source>
</evidence>
<dbReference type="Proteomes" id="UP000735874">
    <property type="component" value="Unassembled WGS sequence"/>
</dbReference>
<feature type="compositionally biased region" description="Low complexity" evidence="14">
    <location>
        <begin position="473"/>
        <end position="486"/>
    </location>
</feature>
<dbReference type="GO" id="GO:0005524">
    <property type="term" value="F:ATP binding"/>
    <property type="evidence" value="ECO:0007669"/>
    <property type="project" value="UniProtKB-UniRule"/>
</dbReference>
<dbReference type="Gene3D" id="3.30.200.20">
    <property type="entry name" value="Phosphorylase Kinase, domain 1"/>
    <property type="match status" value="1"/>
</dbReference>
<evidence type="ECO:0000256" key="7">
    <source>
        <dbReference type="ARBA" id="ARBA00022777"/>
    </source>
</evidence>
<dbReference type="EMBL" id="RCMI01000004">
    <property type="protein sequence ID" value="KAG2944270.1"/>
    <property type="molecule type" value="Genomic_DNA"/>
</dbReference>
<dbReference type="GO" id="GO:0003735">
    <property type="term" value="F:structural constituent of ribosome"/>
    <property type="evidence" value="ECO:0007669"/>
    <property type="project" value="InterPro"/>
</dbReference>
<dbReference type="PANTHER" id="PTHR11042:SF190">
    <property type="entry name" value="MITOSIS INHIBITOR PROTEIN KINASE MIK1"/>
    <property type="match status" value="1"/>
</dbReference>
<accession>A0A8T1DUC9</accession>
<evidence type="ECO:0000256" key="4">
    <source>
        <dbReference type="ARBA" id="ARBA00022640"/>
    </source>
</evidence>
<dbReference type="GO" id="GO:0009507">
    <property type="term" value="C:chloroplast"/>
    <property type="evidence" value="ECO:0007669"/>
    <property type="project" value="UniProtKB-SubCell"/>
</dbReference>
<evidence type="ECO:0000256" key="8">
    <source>
        <dbReference type="ARBA" id="ARBA00022840"/>
    </source>
</evidence>
<dbReference type="InterPro" id="IPR008991">
    <property type="entry name" value="Translation_prot_SH3-like_sf"/>
</dbReference>
<gene>
    <name evidence="16" type="ORF">PC113_g486</name>
    <name evidence="17" type="ORF">PC115_g366</name>
    <name evidence="18" type="ORF">PC117_g30</name>
    <name evidence="19" type="ORF">PC118_g274</name>
    <name evidence="20" type="ORF">PC129_g2538</name>
</gene>
<dbReference type="Gene3D" id="2.30.30.30">
    <property type="match status" value="1"/>
</dbReference>
<dbReference type="GO" id="GO:0004672">
    <property type="term" value="F:protein kinase activity"/>
    <property type="evidence" value="ECO:0007669"/>
    <property type="project" value="InterPro"/>
</dbReference>
<dbReference type="CDD" id="cd06089">
    <property type="entry name" value="KOW_RPL26"/>
    <property type="match status" value="1"/>
</dbReference>
<evidence type="ECO:0000259" key="15">
    <source>
        <dbReference type="PROSITE" id="PS50011"/>
    </source>
</evidence>
<dbReference type="InterPro" id="IPR011009">
    <property type="entry name" value="Kinase-like_dom_sf"/>
</dbReference>
<sequence length="662" mass="74901">MVRDLTSPSTTRARSLHAAMEEASSPRVNKTLDFMSSDDDDENDKEVDRENRRKHNDSSDDTSPSDAKAAASGGTFRYRTRRMERLDMYGRQDPPYRRRELLSPNKIQQRRSSSEQSTPTHRRPGLARRCSRSVSPPCASPATMLSHNLGTTLSMKSPVHIRQRSQRKKVVLEKLSVEDCPNHFVTSFESLQTIRWLGAGVSAEVFKVRDPQSGALFAVKKSKQELRNDRERDLLAQEIVILEKLSSSRHNFDNIVRYYQAWQENGFFFLQMELCEGGTLQDFITTRNQEVLPESYVWSILRDVASGLKILDEHGLVHLDIKPDNIFITEDGRLKIGDFGMAGKVVTSTKASSKISDLEGDAKYMAKELLSSADRLPSADIFCLGIMLLEIATGMVLPEAGDKWHDLRNGDLPSLSPEYSKELSEMIRQMMHPDPTKRPSAADILKSSRVQTATEPVTLIQEHALKQKLVVPTRTRSNTSRSARNSLQTPHKSRLSLPLIRPDTTAQHPVSLFLRDNKMKFNSTVSSSRRKSRKAHFGAHSTQRRVLMSAPLSKELQNKYNVRSLPIRKEDEVMIVRGSQKSREGRVTAVYRKKFVIHVERVVREKANGASVPIGIDASKVVITKLKLDKDRKKILERKNRAVSETEKGKFTEQDVAMATVD</sequence>
<feature type="compositionally biased region" description="Basic and acidic residues" evidence="14">
    <location>
        <begin position="81"/>
        <end position="101"/>
    </location>
</feature>
<keyword evidence="6 13" id="KW-0547">Nucleotide-binding</keyword>
<dbReference type="VEuPathDB" id="FungiDB:PC110_g14851"/>
<dbReference type="SUPFAM" id="SSF50104">
    <property type="entry name" value="Translation proteins SH3-like domain"/>
    <property type="match status" value="1"/>
</dbReference>
<evidence type="ECO:0000256" key="2">
    <source>
        <dbReference type="ARBA" id="ARBA00010618"/>
    </source>
</evidence>
<dbReference type="GO" id="GO:0017148">
    <property type="term" value="P:negative regulation of translation"/>
    <property type="evidence" value="ECO:0007669"/>
    <property type="project" value="UniProtKB-KW"/>
</dbReference>
<feature type="compositionally biased region" description="Polar residues" evidence="14">
    <location>
        <begin position="105"/>
        <end position="119"/>
    </location>
</feature>
<dbReference type="NCBIfam" id="TIGR01080">
    <property type="entry name" value="rplX_A_E"/>
    <property type="match status" value="1"/>
</dbReference>
<dbReference type="EMBL" id="RCML01000003">
    <property type="protein sequence ID" value="KAG3000328.1"/>
    <property type="molecule type" value="Genomic_DNA"/>
</dbReference>
<feature type="compositionally biased region" description="Basic residues" evidence="14">
    <location>
        <begin position="528"/>
        <end position="537"/>
    </location>
</feature>
<dbReference type="Pfam" id="PF00069">
    <property type="entry name" value="Pkinase"/>
    <property type="match status" value="1"/>
</dbReference>
<evidence type="ECO:0000313" key="17">
    <source>
        <dbReference type="EMBL" id="KAG2944270.1"/>
    </source>
</evidence>
<keyword evidence="5" id="KW-0808">Transferase</keyword>
<comment type="subcellular location">
    <subcellularLocation>
        <location evidence="1">Plastid</location>
        <location evidence="1">Chloroplast</location>
    </subcellularLocation>
</comment>
<dbReference type="Proteomes" id="UP000697107">
    <property type="component" value="Unassembled WGS sequence"/>
</dbReference>
<dbReference type="GO" id="GO:0003723">
    <property type="term" value="F:RNA binding"/>
    <property type="evidence" value="ECO:0007669"/>
    <property type="project" value="InterPro"/>
</dbReference>
<evidence type="ECO:0000313" key="21">
    <source>
        <dbReference type="Proteomes" id="UP000774804"/>
    </source>
</evidence>
<dbReference type="PROSITE" id="PS00107">
    <property type="entry name" value="PROTEIN_KINASE_ATP"/>
    <property type="match status" value="1"/>
</dbReference>
<feature type="region of interest" description="Disordered" evidence="14">
    <location>
        <begin position="1"/>
        <end position="141"/>
    </location>
</feature>
<evidence type="ECO:0000256" key="11">
    <source>
        <dbReference type="ARBA" id="ARBA00023274"/>
    </source>
</evidence>
<dbReference type="Pfam" id="PF16906">
    <property type="entry name" value="Ribosomal_L26"/>
    <property type="match status" value="1"/>
</dbReference>
<evidence type="ECO:0000313" key="19">
    <source>
        <dbReference type="EMBL" id="KAG3000328.1"/>
    </source>
</evidence>
<dbReference type="InterPro" id="IPR050339">
    <property type="entry name" value="CC_SR_Kinase"/>
</dbReference>
<evidence type="ECO:0000256" key="13">
    <source>
        <dbReference type="PROSITE-ProRule" id="PRU10141"/>
    </source>
</evidence>
<keyword evidence="7" id="KW-0418">Kinase</keyword>
<dbReference type="SMART" id="SM00220">
    <property type="entry name" value="S_TKc"/>
    <property type="match status" value="1"/>
</dbReference>
<dbReference type="InterPro" id="IPR005756">
    <property type="entry name" value="Ribosomal_uL24_euk/arc"/>
</dbReference>
<feature type="binding site" evidence="13">
    <location>
        <position position="221"/>
    </location>
    <ligand>
        <name>ATP</name>
        <dbReference type="ChEBI" id="CHEBI:30616"/>
    </ligand>
</feature>
<feature type="region of interest" description="Disordered" evidence="14">
    <location>
        <begin position="472"/>
        <end position="492"/>
    </location>
</feature>
<comment type="similarity">
    <text evidence="2">Belongs to the universal ribosomal protein uL24 family.</text>
</comment>
<keyword evidence="8 13" id="KW-0067">ATP-binding</keyword>
<dbReference type="GO" id="GO:0005634">
    <property type="term" value="C:nucleus"/>
    <property type="evidence" value="ECO:0007669"/>
    <property type="project" value="TreeGrafter"/>
</dbReference>
<evidence type="ECO:0000256" key="3">
    <source>
        <dbReference type="ARBA" id="ARBA00022528"/>
    </source>
</evidence>
<keyword evidence="4" id="KW-0934">Plastid</keyword>
<keyword evidence="9" id="KW-0689">Ribosomal protein</keyword>
<dbReference type="PANTHER" id="PTHR11042">
    <property type="entry name" value="EUKARYOTIC TRANSLATION INITIATION FACTOR 2-ALPHA KINASE EIF2-ALPHA KINASE -RELATED"/>
    <property type="match status" value="1"/>
</dbReference>
<dbReference type="PROSITE" id="PS50011">
    <property type="entry name" value="PROTEIN_KINASE_DOM"/>
    <property type="match status" value="1"/>
</dbReference>
<dbReference type="InterPro" id="IPR017441">
    <property type="entry name" value="Protein_kinase_ATP_BS"/>
</dbReference>
<evidence type="ECO:0000256" key="9">
    <source>
        <dbReference type="ARBA" id="ARBA00022980"/>
    </source>
</evidence>
<dbReference type="PROSITE" id="PS00108">
    <property type="entry name" value="PROTEIN_KINASE_ST"/>
    <property type="match status" value="1"/>
</dbReference>
<evidence type="ECO:0000256" key="14">
    <source>
        <dbReference type="SAM" id="MobiDB-lite"/>
    </source>
</evidence>
<keyword evidence="3" id="KW-0150">Chloroplast</keyword>
<dbReference type="InterPro" id="IPR008271">
    <property type="entry name" value="Ser/Thr_kinase_AS"/>
</dbReference>
<evidence type="ECO:0000256" key="6">
    <source>
        <dbReference type="ARBA" id="ARBA00022741"/>
    </source>
</evidence>
<dbReference type="EMBL" id="RCMK01000001">
    <property type="protein sequence ID" value="KAG2955861.1"/>
    <property type="molecule type" value="Genomic_DNA"/>
</dbReference>
<comment type="caution">
    <text evidence="17">The sequence shown here is derived from an EMBL/GenBank/DDBJ whole genome shotgun (WGS) entry which is preliminary data.</text>
</comment>
<evidence type="ECO:0000256" key="10">
    <source>
        <dbReference type="ARBA" id="ARBA00023193"/>
    </source>
</evidence>
<feature type="compositionally biased region" description="Acidic residues" evidence="14">
    <location>
        <begin position="36"/>
        <end position="45"/>
    </location>
</feature>
<dbReference type="FunFam" id="2.30.30.30:FF:000009">
    <property type="entry name" value="60S ribosomal protein L26"/>
    <property type="match status" value="1"/>
</dbReference>
<feature type="compositionally biased region" description="Polar residues" evidence="14">
    <location>
        <begin position="1"/>
        <end position="13"/>
    </location>
</feature>
<evidence type="ECO:0000256" key="12">
    <source>
        <dbReference type="ARBA" id="ARBA00037982"/>
    </source>
</evidence>
<dbReference type="InterPro" id="IPR014722">
    <property type="entry name" value="Rib_uL2_dom2"/>
</dbReference>
<dbReference type="GO" id="GO:0015934">
    <property type="term" value="C:large ribosomal subunit"/>
    <property type="evidence" value="ECO:0007669"/>
    <property type="project" value="InterPro"/>
</dbReference>
<evidence type="ECO:0000313" key="20">
    <source>
        <dbReference type="EMBL" id="KAG3226894.1"/>
    </source>
</evidence>
<proteinExistence type="inferred from homology"/>